<organism evidence="1 2">
    <name type="scientific">Mycena metata</name>
    <dbReference type="NCBI Taxonomy" id="1033252"/>
    <lineage>
        <taxon>Eukaryota</taxon>
        <taxon>Fungi</taxon>
        <taxon>Dikarya</taxon>
        <taxon>Basidiomycota</taxon>
        <taxon>Agaricomycotina</taxon>
        <taxon>Agaricomycetes</taxon>
        <taxon>Agaricomycetidae</taxon>
        <taxon>Agaricales</taxon>
        <taxon>Marasmiineae</taxon>
        <taxon>Mycenaceae</taxon>
        <taxon>Mycena</taxon>
    </lineage>
</organism>
<name>A0AAD7IM24_9AGAR</name>
<evidence type="ECO:0000313" key="1">
    <source>
        <dbReference type="EMBL" id="KAJ7745315.1"/>
    </source>
</evidence>
<feature type="non-terminal residue" evidence="1">
    <location>
        <position position="322"/>
    </location>
</feature>
<dbReference type="Pfam" id="PF18759">
    <property type="entry name" value="Plavaka"/>
    <property type="match status" value="1"/>
</dbReference>
<comment type="caution">
    <text evidence="1">The sequence shown here is derived from an EMBL/GenBank/DDBJ whole genome shotgun (WGS) entry which is preliminary data.</text>
</comment>
<protein>
    <submittedName>
        <fullName evidence="1">Uncharacterized protein</fullName>
    </submittedName>
</protein>
<sequence>EAAPPFADHKDLYSTIDAIQQGDVPWQSFSVTYTGPLPTSGVAPAWMTEKYEVWFRSPLGIFEKQLANPDFKDEMDWAPKRMFKNGKRQYVDLFSGNWVWEQADKIAEDEDTHGSMFVPGVLGSDKTTVSVGTGNTEFYPLYGGVGNIYNSTRRAHSDGLAVMAFLSIPKSSTAFRKFRRQLLFHSSLHKIPSPLKPYMTTPRITRCVDSHFHQVIYGLGPYITDYPEQALLTCIVQNWCPRCLAHTSDLDRPSGNRSHEHTDALMEGCTLKDIRLPTNFLSNPAPIQPFATGFPCADIHELISVDLLHQIIKGTFKDHVVG</sequence>
<reference evidence="1" key="1">
    <citation type="submission" date="2023-03" db="EMBL/GenBank/DDBJ databases">
        <title>Massive genome expansion in bonnet fungi (Mycena s.s.) driven by repeated elements and novel gene families across ecological guilds.</title>
        <authorList>
            <consortium name="Lawrence Berkeley National Laboratory"/>
            <person name="Harder C.B."/>
            <person name="Miyauchi S."/>
            <person name="Viragh M."/>
            <person name="Kuo A."/>
            <person name="Thoen E."/>
            <person name="Andreopoulos B."/>
            <person name="Lu D."/>
            <person name="Skrede I."/>
            <person name="Drula E."/>
            <person name="Henrissat B."/>
            <person name="Morin E."/>
            <person name="Kohler A."/>
            <person name="Barry K."/>
            <person name="LaButti K."/>
            <person name="Morin E."/>
            <person name="Salamov A."/>
            <person name="Lipzen A."/>
            <person name="Mereny Z."/>
            <person name="Hegedus B."/>
            <person name="Baldrian P."/>
            <person name="Stursova M."/>
            <person name="Weitz H."/>
            <person name="Taylor A."/>
            <person name="Grigoriev I.V."/>
            <person name="Nagy L.G."/>
            <person name="Martin F."/>
            <person name="Kauserud H."/>
        </authorList>
    </citation>
    <scope>NUCLEOTIDE SEQUENCE</scope>
    <source>
        <strain evidence="1">CBHHK182m</strain>
    </source>
</reference>
<dbReference type="EMBL" id="JARKIB010000083">
    <property type="protein sequence ID" value="KAJ7745315.1"/>
    <property type="molecule type" value="Genomic_DNA"/>
</dbReference>
<gene>
    <name evidence="1" type="ORF">B0H16DRAFT_1321753</name>
</gene>
<proteinExistence type="predicted"/>
<dbReference type="Proteomes" id="UP001215598">
    <property type="component" value="Unassembled WGS sequence"/>
</dbReference>
<dbReference type="AlphaFoldDB" id="A0AAD7IM24"/>
<dbReference type="InterPro" id="IPR041078">
    <property type="entry name" value="Plavaka"/>
</dbReference>
<evidence type="ECO:0000313" key="2">
    <source>
        <dbReference type="Proteomes" id="UP001215598"/>
    </source>
</evidence>
<keyword evidence="2" id="KW-1185">Reference proteome</keyword>
<accession>A0AAD7IM24</accession>